<dbReference type="InterPro" id="IPR022417">
    <property type="entry name" value="Porphobilin_deaminase_N"/>
</dbReference>
<comment type="cofactor">
    <cofactor evidence="8">
        <name>dipyrromethane</name>
        <dbReference type="ChEBI" id="CHEBI:60342"/>
    </cofactor>
    <text evidence="8">Binds 1 dipyrromethane group covalently.</text>
</comment>
<evidence type="ECO:0000256" key="6">
    <source>
        <dbReference type="ARBA" id="ARBA00023244"/>
    </source>
</evidence>
<dbReference type="SUPFAM" id="SSF53850">
    <property type="entry name" value="Periplasmic binding protein-like II"/>
    <property type="match status" value="1"/>
</dbReference>
<evidence type="ECO:0000256" key="5">
    <source>
        <dbReference type="ARBA" id="ARBA00022679"/>
    </source>
</evidence>
<sequence>MQLRIATRESRLALWQANWVCSKILSEFPELDVQLVPMTTEGDQRLDRSLADIGGKGLFIKELEQALMDHRADLAVHSMKDLTTELPPSLELSVITERDDPNDALVSNQYPSLNKLPDGAVIGTSSLRRMSQLRHFFPNLKIKNLRGNLDTRLRKLDDGEYDAIILAVAGLKRLGLQERIAQVIPHSVMLPAIAQGVIGIETRSGDQDTLQWIQQLRHTKTERELICERTVLSGLSGNCHVPISGFCVEKNGELHLEARIGDPNGMELLVARGTGFLEEPEKLGKEVTNQLLKQGGVKILEEFRS</sequence>
<dbReference type="Pfam" id="PF03900">
    <property type="entry name" value="Porphobil_deamC"/>
    <property type="match status" value="1"/>
</dbReference>
<dbReference type="AlphaFoldDB" id="A0A2D6YJF6"/>
<dbReference type="CDD" id="cd13646">
    <property type="entry name" value="PBP2_EcHMBS_like"/>
    <property type="match status" value="1"/>
</dbReference>
<evidence type="ECO:0000259" key="9">
    <source>
        <dbReference type="Pfam" id="PF01379"/>
    </source>
</evidence>
<dbReference type="EMBL" id="NZEX01000089">
    <property type="protein sequence ID" value="MAH63331.1"/>
    <property type="molecule type" value="Genomic_DNA"/>
</dbReference>
<comment type="similarity">
    <text evidence="3 8">Belongs to the HMBS family.</text>
</comment>
<dbReference type="PIRSF" id="PIRSF001438">
    <property type="entry name" value="4pyrrol_synth_OHMeBilane_synth"/>
    <property type="match status" value="1"/>
</dbReference>
<feature type="domain" description="Porphobilinogen deaminase C-terminal" evidence="10">
    <location>
        <begin position="224"/>
        <end position="292"/>
    </location>
</feature>
<comment type="catalytic activity">
    <reaction evidence="7 8">
        <text>4 porphobilinogen + H2O = hydroxymethylbilane + 4 NH4(+)</text>
        <dbReference type="Rhea" id="RHEA:13185"/>
        <dbReference type="ChEBI" id="CHEBI:15377"/>
        <dbReference type="ChEBI" id="CHEBI:28938"/>
        <dbReference type="ChEBI" id="CHEBI:57845"/>
        <dbReference type="ChEBI" id="CHEBI:58126"/>
        <dbReference type="EC" id="2.5.1.61"/>
    </reaction>
</comment>
<comment type="function">
    <text evidence="1 8">Tetrapolymerization of the monopyrrole PBG into the hydroxymethylbilane pre-uroporphyrinogen in several discrete steps.</text>
</comment>
<dbReference type="PANTHER" id="PTHR11557">
    <property type="entry name" value="PORPHOBILINOGEN DEAMINASE"/>
    <property type="match status" value="1"/>
</dbReference>
<dbReference type="UniPathway" id="UPA00251">
    <property type="reaction ID" value="UER00319"/>
</dbReference>
<dbReference type="SUPFAM" id="SSF54782">
    <property type="entry name" value="Porphobilinogen deaminase (hydroxymethylbilane synthase), C-terminal domain"/>
    <property type="match status" value="1"/>
</dbReference>
<keyword evidence="5 8" id="KW-0808">Transferase</keyword>
<evidence type="ECO:0000256" key="7">
    <source>
        <dbReference type="ARBA" id="ARBA00048169"/>
    </source>
</evidence>
<dbReference type="FunFam" id="3.40.190.10:FF:000005">
    <property type="entry name" value="Porphobilinogen deaminase"/>
    <property type="match status" value="1"/>
</dbReference>
<dbReference type="FunFam" id="3.40.190.10:FF:000004">
    <property type="entry name" value="Porphobilinogen deaminase"/>
    <property type="match status" value="1"/>
</dbReference>
<dbReference type="Proteomes" id="UP000226525">
    <property type="component" value="Unassembled WGS sequence"/>
</dbReference>
<dbReference type="GO" id="GO:0006782">
    <property type="term" value="P:protoporphyrinogen IX biosynthetic process"/>
    <property type="evidence" value="ECO:0007669"/>
    <property type="project" value="UniProtKB-UniRule"/>
</dbReference>
<dbReference type="PANTHER" id="PTHR11557:SF0">
    <property type="entry name" value="PORPHOBILINOGEN DEAMINASE"/>
    <property type="match status" value="1"/>
</dbReference>
<dbReference type="InterPro" id="IPR022419">
    <property type="entry name" value="Porphobilin_deaminase_cofac_BS"/>
</dbReference>
<comment type="pathway">
    <text evidence="2">Porphyrin-containing compound metabolism; protoporphyrin-IX biosynthesis; coproporphyrinogen-III from 5-aminolevulinate: step 2/4.</text>
</comment>
<dbReference type="GO" id="GO:0005737">
    <property type="term" value="C:cytoplasm"/>
    <property type="evidence" value="ECO:0007669"/>
    <property type="project" value="UniProtKB-UniRule"/>
</dbReference>
<dbReference type="EC" id="2.5.1.61" evidence="8"/>
<dbReference type="InterPro" id="IPR036803">
    <property type="entry name" value="Porphobilinogen_deaminase_C_sf"/>
</dbReference>
<comment type="caution">
    <text evidence="11">The sequence shown here is derived from an EMBL/GenBank/DDBJ whole genome shotgun (WGS) entry which is preliminary data.</text>
</comment>
<gene>
    <name evidence="8" type="primary">hemC</name>
    <name evidence="11" type="ORF">CMN54_07795</name>
</gene>
<dbReference type="GO" id="GO:0004418">
    <property type="term" value="F:hydroxymethylbilane synthase activity"/>
    <property type="evidence" value="ECO:0007669"/>
    <property type="project" value="UniProtKB-UniRule"/>
</dbReference>
<evidence type="ECO:0000256" key="2">
    <source>
        <dbReference type="ARBA" id="ARBA00004735"/>
    </source>
</evidence>
<dbReference type="Gene3D" id="3.30.160.40">
    <property type="entry name" value="Porphobilinogen deaminase, C-terminal domain"/>
    <property type="match status" value="1"/>
</dbReference>
<evidence type="ECO:0000256" key="1">
    <source>
        <dbReference type="ARBA" id="ARBA00002869"/>
    </source>
</evidence>
<evidence type="ECO:0000313" key="12">
    <source>
        <dbReference type="Proteomes" id="UP000226525"/>
    </source>
</evidence>
<organism evidence="11 12">
    <name type="scientific">SAR324 cluster bacterium</name>
    <dbReference type="NCBI Taxonomy" id="2024889"/>
    <lineage>
        <taxon>Bacteria</taxon>
        <taxon>Deltaproteobacteria</taxon>
        <taxon>SAR324 cluster</taxon>
    </lineage>
</organism>
<reference evidence="12" key="1">
    <citation type="submission" date="2017-09" db="EMBL/GenBank/DDBJ databases">
        <title>The Reconstruction of 2,631 Draft Metagenome-Assembled Genomes from the Global Oceans.</title>
        <authorList>
            <person name="Tully B.J."/>
            <person name="Graham E.D."/>
            <person name="Heidelberg J.F."/>
        </authorList>
    </citation>
    <scope>NUCLEOTIDE SEQUENCE [LARGE SCALE GENOMIC DNA]</scope>
</reference>
<name>A0A2D6YJF6_9DELT</name>
<protein>
    <recommendedName>
        <fullName evidence="8">Porphobilinogen deaminase</fullName>
        <shortName evidence="8">PBG</shortName>
        <ecNumber evidence="8">2.5.1.61</ecNumber>
    </recommendedName>
    <alternativeName>
        <fullName evidence="8">Hydroxymethylbilane synthase</fullName>
        <shortName evidence="8">HMBS</shortName>
    </alternativeName>
    <alternativeName>
        <fullName evidence="8">Pre-uroporphyrinogen synthase</fullName>
    </alternativeName>
</protein>
<dbReference type="Pfam" id="PF01379">
    <property type="entry name" value="Porphobil_deam"/>
    <property type="match status" value="1"/>
</dbReference>
<dbReference type="PROSITE" id="PS00533">
    <property type="entry name" value="PORPHOBILINOGEN_DEAM"/>
    <property type="match status" value="1"/>
</dbReference>
<comment type="subunit">
    <text evidence="4 8">Monomer.</text>
</comment>
<dbReference type="PRINTS" id="PR00151">
    <property type="entry name" value="PORPHBDMNASE"/>
</dbReference>
<dbReference type="Gene3D" id="3.40.190.10">
    <property type="entry name" value="Periplasmic binding protein-like II"/>
    <property type="match status" value="2"/>
</dbReference>
<dbReference type="InterPro" id="IPR000860">
    <property type="entry name" value="HemC"/>
</dbReference>
<comment type="miscellaneous">
    <text evidence="8">The porphobilinogen subunits are added to the dipyrromethane group.</text>
</comment>
<evidence type="ECO:0000313" key="11">
    <source>
        <dbReference type="EMBL" id="MAH63331.1"/>
    </source>
</evidence>
<dbReference type="InterPro" id="IPR022418">
    <property type="entry name" value="Porphobilinogen_deaminase_C"/>
</dbReference>
<dbReference type="NCBIfam" id="TIGR00212">
    <property type="entry name" value="hemC"/>
    <property type="match status" value="1"/>
</dbReference>
<evidence type="ECO:0000256" key="3">
    <source>
        <dbReference type="ARBA" id="ARBA00005638"/>
    </source>
</evidence>
<keyword evidence="6 8" id="KW-0627">Porphyrin biosynthesis</keyword>
<proteinExistence type="inferred from homology"/>
<feature type="domain" description="Porphobilinogen deaminase N-terminal" evidence="9">
    <location>
        <begin position="3"/>
        <end position="210"/>
    </location>
</feature>
<evidence type="ECO:0000256" key="8">
    <source>
        <dbReference type="HAMAP-Rule" id="MF_00260"/>
    </source>
</evidence>
<evidence type="ECO:0000256" key="4">
    <source>
        <dbReference type="ARBA" id="ARBA00011245"/>
    </source>
</evidence>
<feature type="modified residue" description="S-(dipyrrolylmethanemethyl)cysteine" evidence="8">
    <location>
        <position position="239"/>
    </location>
</feature>
<dbReference type="HAMAP" id="MF_00260">
    <property type="entry name" value="Porphobil_deam"/>
    <property type="match status" value="1"/>
</dbReference>
<accession>A0A2D6YJF6</accession>
<evidence type="ECO:0000259" key="10">
    <source>
        <dbReference type="Pfam" id="PF03900"/>
    </source>
</evidence>